<dbReference type="Pfam" id="PF03378">
    <property type="entry name" value="CAS_CSE1"/>
    <property type="match status" value="1"/>
</dbReference>
<dbReference type="InterPro" id="IPR011989">
    <property type="entry name" value="ARM-like"/>
</dbReference>
<evidence type="ECO:0000313" key="4">
    <source>
        <dbReference type="Proteomes" id="UP001163046"/>
    </source>
</evidence>
<evidence type="ECO:0000313" key="3">
    <source>
        <dbReference type="EMBL" id="KAJ7373872.1"/>
    </source>
</evidence>
<comment type="caution">
    <text evidence="3">The sequence shown here is derived from an EMBL/GenBank/DDBJ whole genome shotgun (WGS) entry which is preliminary data.</text>
</comment>
<dbReference type="Proteomes" id="UP001163046">
    <property type="component" value="Unassembled WGS sequence"/>
</dbReference>
<feature type="domain" description="Exportin-2 C-terminal" evidence="1">
    <location>
        <begin position="55"/>
        <end position="101"/>
    </location>
</feature>
<dbReference type="Gene3D" id="1.25.10.10">
    <property type="entry name" value="Leucine-rich Repeat Variant"/>
    <property type="match status" value="1"/>
</dbReference>
<accession>A0A9X0CS00</accession>
<dbReference type="GO" id="GO:0031267">
    <property type="term" value="F:small GTPase binding"/>
    <property type="evidence" value="ECO:0007669"/>
    <property type="project" value="InterPro"/>
</dbReference>
<reference evidence="3" key="1">
    <citation type="submission" date="2023-01" db="EMBL/GenBank/DDBJ databases">
        <title>Genome assembly of the deep-sea coral Lophelia pertusa.</title>
        <authorList>
            <person name="Herrera S."/>
            <person name="Cordes E."/>
        </authorList>
    </citation>
    <scope>NUCLEOTIDE SEQUENCE</scope>
    <source>
        <strain evidence="3">USNM1676648</strain>
        <tissue evidence="3">Polyp</tissue>
    </source>
</reference>
<gene>
    <name evidence="3" type="primary">CSE1L_3</name>
    <name evidence="3" type="ORF">OS493_009194</name>
</gene>
<dbReference type="InterPro" id="IPR013713">
    <property type="entry name" value="XPO2_central"/>
</dbReference>
<dbReference type="AlphaFoldDB" id="A0A9X0CS00"/>
<dbReference type="GO" id="GO:0006886">
    <property type="term" value="P:intracellular protein transport"/>
    <property type="evidence" value="ECO:0007669"/>
    <property type="project" value="InterPro"/>
</dbReference>
<dbReference type="InterPro" id="IPR005043">
    <property type="entry name" value="XPO2_C"/>
</dbReference>
<dbReference type="Pfam" id="PF08506">
    <property type="entry name" value="Cse1"/>
    <property type="match status" value="1"/>
</dbReference>
<protein>
    <submittedName>
        <fullName evidence="3">Exportin-2</fullName>
    </submittedName>
</protein>
<feature type="domain" description="Exportin-2 central" evidence="2">
    <location>
        <begin position="6"/>
        <end position="53"/>
    </location>
</feature>
<dbReference type="OrthoDB" id="3268246at2759"/>
<evidence type="ECO:0000259" key="1">
    <source>
        <dbReference type="Pfam" id="PF03378"/>
    </source>
</evidence>
<evidence type="ECO:0000259" key="2">
    <source>
        <dbReference type="Pfam" id="PF08506"/>
    </source>
</evidence>
<dbReference type="SUPFAM" id="SSF48371">
    <property type="entry name" value="ARM repeat"/>
    <property type="match status" value="1"/>
</dbReference>
<proteinExistence type="predicted"/>
<dbReference type="InterPro" id="IPR016024">
    <property type="entry name" value="ARM-type_fold"/>
</dbReference>
<keyword evidence="4" id="KW-1185">Reference proteome</keyword>
<organism evidence="3 4">
    <name type="scientific">Desmophyllum pertusum</name>
    <dbReference type="NCBI Taxonomy" id="174260"/>
    <lineage>
        <taxon>Eukaryota</taxon>
        <taxon>Metazoa</taxon>
        <taxon>Cnidaria</taxon>
        <taxon>Anthozoa</taxon>
        <taxon>Hexacorallia</taxon>
        <taxon>Scleractinia</taxon>
        <taxon>Caryophylliina</taxon>
        <taxon>Caryophylliidae</taxon>
        <taxon>Desmophyllum</taxon>
    </lineage>
</organism>
<name>A0A9X0CS00_9CNID</name>
<dbReference type="EMBL" id="MU826829">
    <property type="protein sequence ID" value="KAJ7373872.1"/>
    <property type="molecule type" value="Genomic_DNA"/>
</dbReference>
<sequence length="134" mass="15451">MLMTIQCLKADSIKYVIIFRNMLSREVLVACLPLLVKHLTAKSHVVHSYSANCLEKLFTLKSPGGGAPISKTEVQPFLEEMLINLFNLLQVPGSEENEYVYERCSDKFNNIYCRIYRHFYKPVQIDLFELSIMG</sequence>